<proteinExistence type="predicted"/>
<gene>
    <name evidence="2" type="ORF">GTHE00462_LOCUS31042</name>
</gene>
<organism evidence="2">
    <name type="scientific">Guillardia theta</name>
    <name type="common">Cryptophyte</name>
    <name type="synonym">Cryptomonas phi</name>
    <dbReference type="NCBI Taxonomy" id="55529"/>
    <lineage>
        <taxon>Eukaryota</taxon>
        <taxon>Cryptophyceae</taxon>
        <taxon>Pyrenomonadales</taxon>
        <taxon>Geminigeraceae</taxon>
        <taxon>Guillardia</taxon>
    </lineage>
</organism>
<sequence>MTTTSWYRKQQEHESSKETISFLLRRKDLVQTKNISRLTTKIVFSSLESEKTSKSTQPVQDKFRKAPRLAAELDTPGSQLDPSHSLVSTSTGSASPSKLSWTHYSNTSDFRKGLKQIGNIAPAPRFSQREGKVVNNPRHGEINLYKAPQGEILLVQSGPGEAISKLPLRYVTELGREWLLADRKKIAEEEDAHLQKRMKAYEALQRGE</sequence>
<name>A0A7S4UA64_GUITH</name>
<evidence type="ECO:0000256" key="1">
    <source>
        <dbReference type="SAM" id="MobiDB-lite"/>
    </source>
</evidence>
<evidence type="ECO:0000313" key="2">
    <source>
        <dbReference type="EMBL" id="CAE2327399.1"/>
    </source>
</evidence>
<dbReference type="EMBL" id="HBKN01039674">
    <property type="protein sequence ID" value="CAE2327399.1"/>
    <property type="molecule type" value="Transcribed_RNA"/>
</dbReference>
<protein>
    <submittedName>
        <fullName evidence="2">Uncharacterized protein</fullName>
    </submittedName>
</protein>
<accession>A0A7S4UA64</accession>
<dbReference type="AlphaFoldDB" id="A0A7S4UA64"/>
<feature type="region of interest" description="Disordered" evidence="1">
    <location>
        <begin position="46"/>
        <end position="98"/>
    </location>
</feature>
<feature type="compositionally biased region" description="Polar residues" evidence="1">
    <location>
        <begin position="76"/>
        <end position="98"/>
    </location>
</feature>
<reference evidence="2" key="1">
    <citation type="submission" date="2021-01" db="EMBL/GenBank/DDBJ databases">
        <authorList>
            <person name="Corre E."/>
            <person name="Pelletier E."/>
            <person name="Niang G."/>
            <person name="Scheremetjew M."/>
            <person name="Finn R."/>
            <person name="Kale V."/>
            <person name="Holt S."/>
            <person name="Cochrane G."/>
            <person name="Meng A."/>
            <person name="Brown T."/>
            <person name="Cohen L."/>
        </authorList>
    </citation>
    <scope>NUCLEOTIDE SEQUENCE</scope>
    <source>
        <strain evidence="2">CCMP 2712</strain>
    </source>
</reference>